<evidence type="ECO:0000259" key="1">
    <source>
        <dbReference type="Pfam" id="PF00296"/>
    </source>
</evidence>
<dbReference type="Proteomes" id="UP000235005">
    <property type="component" value="Unassembled WGS sequence"/>
</dbReference>
<dbReference type="EMBL" id="PKUS01000011">
    <property type="protein sequence ID" value="PLW68794.1"/>
    <property type="molecule type" value="Genomic_DNA"/>
</dbReference>
<sequence length="290" mass="32100">MRFTLLTGLGGTADYHQIARTAESAGFHSMGVPDSLFYPEITESDYPYMDTNAVRQVLDGVPVLEPFIAMAGMAAVTERLRFYPAVMKVPVRQPLVLAKALSSLAVASGGRVSLGAGLSPWKEDFTFNGVDFDQRGKLFDECLHIIRAAMSGDYFEYESEHFNIGRCKLSPVPDTAVPMLIGGHAKPALRRAARLGDGWISANSDYDTLKGLLQTLAELRREHGTDQKEGFEIHAFDVTARKIEDYQRLEALGVTDICVNPWNAYDPDITLEKKLAGIQRFAEGIIHRYP</sequence>
<dbReference type="AlphaFoldDB" id="A0A2N5X2S3"/>
<dbReference type="InterPro" id="IPR011251">
    <property type="entry name" value="Luciferase-like_dom"/>
</dbReference>
<dbReference type="NCBIfam" id="TIGR03619">
    <property type="entry name" value="F420_Rv2161c"/>
    <property type="match status" value="1"/>
</dbReference>
<evidence type="ECO:0000313" key="3">
    <source>
        <dbReference type="Proteomes" id="UP000235005"/>
    </source>
</evidence>
<keyword evidence="3" id="KW-1185">Reference proteome</keyword>
<name>A0A2N5X2S3_9GAMM</name>
<accession>A0A2N5X2S3</accession>
<feature type="domain" description="Luciferase-like" evidence="1">
    <location>
        <begin position="14"/>
        <end position="228"/>
    </location>
</feature>
<dbReference type="SUPFAM" id="SSF51679">
    <property type="entry name" value="Bacterial luciferase-like"/>
    <property type="match status" value="1"/>
</dbReference>
<organism evidence="2 3">
    <name type="scientific">Pseudohalioglobus lutimaris</name>
    <dbReference type="NCBI Taxonomy" id="1737061"/>
    <lineage>
        <taxon>Bacteria</taxon>
        <taxon>Pseudomonadati</taxon>
        <taxon>Pseudomonadota</taxon>
        <taxon>Gammaproteobacteria</taxon>
        <taxon>Cellvibrionales</taxon>
        <taxon>Halieaceae</taxon>
        <taxon>Pseudohalioglobus</taxon>
    </lineage>
</organism>
<reference evidence="2 3" key="1">
    <citation type="submission" date="2018-01" db="EMBL/GenBank/DDBJ databases">
        <title>The draft genome sequence of Halioglobus lutimaris HF004.</title>
        <authorList>
            <person name="Du Z.-J."/>
            <person name="Shi M.-J."/>
        </authorList>
    </citation>
    <scope>NUCLEOTIDE SEQUENCE [LARGE SCALE GENOMIC DNA]</scope>
    <source>
        <strain evidence="2 3">HF004</strain>
    </source>
</reference>
<dbReference type="InterPro" id="IPR036661">
    <property type="entry name" value="Luciferase-like_sf"/>
</dbReference>
<dbReference type="PANTHER" id="PTHR30011:SF32">
    <property type="entry name" value="CONSERVED PROTEIN"/>
    <property type="match status" value="1"/>
</dbReference>
<dbReference type="Gene3D" id="3.20.20.30">
    <property type="entry name" value="Luciferase-like domain"/>
    <property type="match status" value="1"/>
</dbReference>
<evidence type="ECO:0000313" key="2">
    <source>
        <dbReference type="EMBL" id="PLW68794.1"/>
    </source>
</evidence>
<dbReference type="InterPro" id="IPR051260">
    <property type="entry name" value="Diverse_substr_monoxygenases"/>
</dbReference>
<comment type="caution">
    <text evidence="2">The sequence shown here is derived from an EMBL/GenBank/DDBJ whole genome shotgun (WGS) entry which is preliminary data.</text>
</comment>
<dbReference type="Pfam" id="PF00296">
    <property type="entry name" value="Bac_luciferase"/>
    <property type="match status" value="1"/>
</dbReference>
<dbReference type="OrthoDB" id="7239898at2"/>
<dbReference type="InterPro" id="IPR019921">
    <property type="entry name" value="Lucif-like_OxRdtase_Rv2161c"/>
</dbReference>
<gene>
    <name evidence="2" type="ORF">C0039_11010</name>
</gene>
<proteinExistence type="predicted"/>
<dbReference type="PANTHER" id="PTHR30011">
    <property type="entry name" value="ALKANESULFONATE MONOOXYGENASE-RELATED"/>
    <property type="match status" value="1"/>
</dbReference>
<dbReference type="GO" id="GO:0016705">
    <property type="term" value="F:oxidoreductase activity, acting on paired donors, with incorporation or reduction of molecular oxygen"/>
    <property type="evidence" value="ECO:0007669"/>
    <property type="project" value="InterPro"/>
</dbReference>
<dbReference type="RefSeq" id="WP_076001462.1">
    <property type="nucleotide sequence ID" value="NZ_PKUS01000011.1"/>
</dbReference>
<protein>
    <submittedName>
        <fullName evidence="2">TIGR03619 family F420-dependent LLM class oxidoreductase</fullName>
    </submittedName>
</protein>